<sequence length="143" mass="14631">MDCGDVIDEISSPPGEFSIVAGDVALPTRVQLQANRDTNLPASDPRAYFAKYGLLVRAGVAVDLALASNLANEAAIGWGRGEPGLVVHVPACPAHGNGVTWVVFAGGYYVNTPRCLPVEVHTPAGRESVSIGAGAPCPGQPAA</sequence>
<organism evidence="1 2">
    <name type="scientific">Pseudofrankia asymbiotica</name>
    <dbReference type="NCBI Taxonomy" id="1834516"/>
    <lineage>
        <taxon>Bacteria</taxon>
        <taxon>Bacillati</taxon>
        <taxon>Actinomycetota</taxon>
        <taxon>Actinomycetes</taxon>
        <taxon>Frankiales</taxon>
        <taxon>Frankiaceae</taxon>
        <taxon>Pseudofrankia</taxon>
    </lineage>
</organism>
<comment type="caution">
    <text evidence="1">The sequence shown here is derived from an EMBL/GenBank/DDBJ whole genome shotgun (WGS) entry which is preliminary data.</text>
</comment>
<name>A0A1V2I4Z4_9ACTN</name>
<gene>
    <name evidence="1" type="ORF">BL253_25405</name>
</gene>
<proteinExistence type="predicted"/>
<accession>A0A1V2I4Z4</accession>
<evidence type="ECO:0000313" key="1">
    <source>
        <dbReference type="EMBL" id="ONH26099.1"/>
    </source>
</evidence>
<dbReference type="Proteomes" id="UP000188929">
    <property type="component" value="Unassembled WGS sequence"/>
</dbReference>
<keyword evidence="2" id="KW-1185">Reference proteome</keyword>
<reference evidence="2" key="1">
    <citation type="submission" date="2016-10" db="EMBL/GenBank/DDBJ databases">
        <title>Frankia sp. NRRL B-16386 Genome sequencing.</title>
        <authorList>
            <person name="Ghodhbane-Gtari F."/>
            <person name="Swanson E."/>
            <person name="Gueddou A."/>
            <person name="Hezbri K."/>
            <person name="Ktari K."/>
            <person name="Nouioui I."/>
            <person name="Morris K."/>
            <person name="Simpson S."/>
            <person name="Abebe-Akele F."/>
            <person name="Thomas K."/>
            <person name="Gtari M."/>
            <person name="Tisa L.S."/>
        </authorList>
    </citation>
    <scope>NUCLEOTIDE SEQUENCE [LARGE SCALE GENOMIC DNA]</scope>
    <source>
        <strain evidence="2">NRRL B-16386</strain>
    </source>
</reference>
<protein>
    <submittedName>
        <fullName evidence="1">Uncharacterized protein</fullName>
    </submittedName>
</protein>
<evidence type="ECO:0000313" key="2">
    <source>
        <dbReference type="Proteomes" id="UP000188929"/>
    </source>
</evidence>
<dbReference type="AlphaFoldDB" id="A0A1V2I4Z4"/>
<dbReference type="EMBL" id="MOMC01000053">
    <property type="protein sequence ID" value="ONH26099.1"/>
    <property type="molecule type" value="Genomic_DNA"/>
</dbReference>